<evidence type="ECO:0000313" key="1">
    <source>
        <dbReference type="EMBL" id="KAI8428854.1"/>
    </source>
</evidence>
<organism evidence="1 2">
    <name type="scientific">Choristoneura fumiferana</name>
    <name type="common">Spruce budworm moth</name>
    <name type="synonym">Archips fumiferana</name>
    <dbReference type="NCBI Taxonomy" id="7141"/>
    <lineage>
        <taxon>Eukaryota</taxon>
        <taxon>Metazoa</taxon>
        <taxon>Ecdysozoa</taxon>
        <taxon>Arthropoda</taxon>
        <taxon>Hexapoda</taxon>
        <taxon>Insecta</taxon>
        <taxon>Pterygota</taxon>
        <taxon>Neoptera</taxon>
        <taxon>Endopterygota</taxon>
        <taxon>Lepidoptera</taxon>
        <taxon>Glossata</taxon>
        <taxon>Ditrysia</taxon>
        <taxon>Tortricoidea</taxon>
        <taxon>Tortricidae</taxon>
        <taxon>Tortricinae</taxon>
        <taxon>Choristoneura</taxon>
    </lineage>
</organism>
<comment type="caution">
    <text evidence="1">The sequence shown here is derived from an EMBL/GenBank/DDBJ whole genome shotgun (WGS) entry which is preliminary data.</text>
</comment>
<reference evidence="1 2" key="1">
    <citation type="journal article" date="2022" name="Genome Biol. Evol.">
        <title>The Spruce Budworm Genome: Reconstructing the Evolutionary History of Antifreeze Proteins.</title>
        <authorList>
            <person name="Beliveau C."/>
            <person name="Gagne P."/>
            <person name="Picq S."/>
            <person name="Vernygora O."/>
            <person name="Keeling C.I."/>
            <person name="Pinkney K."/>
            <person name="Doucet D."/>
            <person name="Wen F."/>
            <person name="Johnston J.S."/>
            <person name="Maaroufi H."/>
            <person name="Boyle B."/>
            <person name="Laroche J."/>
            <person name="Dewar K."/>
            <person name="Juretic N."/>
            <person name="Blackburn G."/>
            <person name="Nisole A."/>
            <person name="Brunet B."/>
            <person name="Brandao M."/>
            <person name="Lumley L."/>
            <person name="Duan J."/>
            <person name="Quan G."/>
            <person name="Lucarotti C.J."/>
            <person name="Roe A.D."/>
            <person name="Sperling F.A.H."/>
            <person name="Levesque R.C."/>
            <person name="Cusson M."/>
        </authorList>
    </citation>
    <scope>NUCLEOTIDE SEQUENCE [LARGE SCALE GENOMIC DNA]</scope>
    <source>
        <strain evidence="1">Glfc:IPQL:Cfum</strain>
    </source>
</reference>
<gene>
    <name evidence="1" type="ORF">MSG28_007500</name>
</gene>
<keyword evidence="2" id="KW-1185">Reference proteome</keyword>
<sequence length="231" mass="26041">MPRKNLVHARTSSSAQECRVPDLLRITLQLTRPLSASPARLRRVRGGWRLSATPSPSGFDFRLLLVIIPGVVLILATILDFLETASRRVFLGTTELSCFMTCSDFIIVFLTHLYCEIHATNKIKDYIICLHAVYGYQNMMIVINQLQWSLIIAEMDRTHGLLVPLSHQTGQGNNHISKELNLFLTQVQMRGPAFTPLGVFNISRPVIVVIFSIVATYLALLEQEQHDSELL</sequence>
<evidence type="ECO:0000313" key="2">
    <source>
        <dbReference type="Proteomes" id="UP001064048"/>
    </source>
</evidence>
<protein>
    <submittedName>
        <fullName evidence="1">Uncharacterized protein</fullName>
    </submittedName>
</protein>
<dbReference type="EMBL" id="CM046112">
    <property type="protein sequence ID" value="KAI8428854.1"/>
    <property type="molecule type" value="Genomic_DNA"/>
</dbReference>
<dbReference type="Proteomes" id="UP001064048">
    <property type="component" value="Chromosome 12"/>
</dbReference>
<name>A0ACC0JXE0_CHOFU</name>
<proteinExistence type="predicted"/>
<accession>A0ACC0JXE0</accession>